<comment type="caution">
    <text evidence="3">The sequence shown here is derived from an EMBL/GenBank/DDBJ whole genome shotgun (WGS) entry which is preliminary data.</text>
</comment>
<feature type="region of interest" description="Disordered" evidence="2">
    <location>
        <begin position="135"/>
        <end position="189"/>
    </location>
</feature>
<evidence type="ECO:0000313" key="4">
    <source>
        <dbReference type="Proteomes" id="UP000799439"/>
    </source>
</evidence>
<evidence type="ECO:0000256" key="1">
    <source>
        <dbReference type="SAM" id="Coils"/>
    </source>
</evidence>
<feature type="compositionally biased region" description="Polar residues" evidence="2">
    <location>
        <begin position="135"/>
        <end position="147"/>
    </location>
</feature>
<protein>
    <submittedName>
        <fullName evidence="3">Uncharacterized protein</fullName>
    </submittedName>
</protein>
<gene>
    <name evidence="3" type="ORF">K461DRAFT_281537</name>
</gene>
<feature type="coiled-coil region" evidence="1">
    <location>
        <begin position="222"/>
        <end position="312"/>
    </location>
</feature>
<accession>A0A9P4IT35</accession>
<dbReference type="Proteomes" id="UP000799439">
    <property type="component" value="Unassembled WGS sequence"/>
</dbReference>
<feature type="region of interest" description="Disordered" evidence="2">
    <location>
        <begin position="1"/>
        <end position="35"/>
    </location>
</feature>
<evidence type="ECO:0000256" key="2">
    <source>
        <dbReference type="SAM" id="MobiDB-lite"/>
    </source>
</evidence>
<name>A0A9P4IT35_9PEZI</name>
<keyword evidence="4" id="KW-1185">Reference proteome</keyword>
<keyword evidence="1" id="KW-0175">Coiled coil</keyword>
<feature type="compositionally biased region" description="Basic residues" evidence="2">
    <location>
        <begin position="1"/>
        <end position="10"/>
    </location>
</feature>
<reference evidence="3" key="1">
    <citation type="journal article" date="2020" name="Stud. Mycol.">
        <title>101 Dothideomycetes genomes: a test case for predicting lifestyles and emergence of pathogens.</title>
        <authorList>
            <person name="Haridas S."/>
            <person name="Albert R."/>
            <person name="Binder M."/>
            <person name="Bloem J."/>
            <person name="Labutti K."/>
            <person name="Salamov A."/>
            <person name="Andreopoulos B."/>
            <person name="Baker S."/>
            <person name="Barry K."/>
            <person name="Bills G."/>
            <person name="Bluhm B."/>
            <person name="Cannon C."/>
            <person name="Castanera R."/>
            <person name="Culley D."/>
            <person name="Daum C."/>
            <person name="Ezra D."/>
            <person name="Gonzalez J."/>
            <person name="Henrissat B."/>
            <person name="Kuo A."/>
            <person name="Liang C."/>
            <person name="Lipzen A."/>
            <person name="Lutzoni F."/>
            <person name="Magnuson J."/>
            <person name="Mondo S."/>
            <person name="Nolan M."/>
            <person name="Ohm R."/>
            <person name="Pangilinan J."/>
            <person name="Park H.-J."/>
            <person name="Ramirez L."/>
            <person name="Alfaro M."/>
            <person name="Sun H."/>
            <person name="Tritt A."/>
            <person name="Yoshinaga Y."/>
            <person name="Zwiers L.-H."/>
            <person name="Turgeon B."/>
            <person name="Goodwin S."/>
            <person name="Spatafora J."/>
            <person name="Crous P."/>
            <person name="Grigoriev I."/>
        </authorList>
    </citation>
    <scope>NUCLEOTIDE SEQUENCE</scope>
    <source>
        <strain evidence="3">CBS 260.36</strain>
    </source>
</reference>
<evidence type="ECO:0000313" key="3">
    <source>
        <dbReference type="EMBL" id="KAF2149176.1"/>
    </source>
</evidence>
<sequence length="315" mass="34698">MGPRKRRRSPKLLDNGPSPGIAASTTTCGTAQDLELPRNPPTYLGLISEALEDCKQGLDAQQISDWVLAERAHLYPDRTAQVLRSGIQNALSVQGRASGSSRKLWMWMKDEGTGHKTKIWTLAGVDPVGLERCSALSTTPRGTSRATPRSILAEDGSPSATRNSCLSDNGLPPADAPREEVSVSSSPVPDDLDELQALAVARVYKRKVSHQSEVIRRLQGLVQGEIEQKQELVLELDSVRNEESGLEAEIAGLEHRMQELKQTRSVVSRRRHDMVTNLRVRLDMIAQRSTDLEKAQDEMKVLQTKLEDVLSVLGL</sequence>
<organism evidence="3 4">
    <name type="scientific">Myriangium duriaei CBS 260.36</name>
    <dbReference type="NCBI Taxonomy" id="1168546"/>
    <lineage>
        <taxon>Eukaryota</taxon>
        <taxon>Fungi</taxon>
        <taxon>Dikarya</taxon>
        <taxon>Ascomycota</taxon>
        <taxon>Pezizomycotina</taxon>
        <taxon>Dothideomycetes</taxon>
        <taxon>Dothideomycetidae</taxon>
        <taxon>Myriangiales</taxon>
        <taxon>Myriangiaceae</taxon>
        <taxon>Myriangium</taxon>
    </lineage>
</organism>
<dbReference type="EMBL" id="ML996091">
    <property type="protein sequence ID" value="KAF2149176.1"/>
    <property type="molecule type" value="Genomic_DNA"/>
</dbReference>
<feature type="compositionally biased region" description="Polar residues" evidence="2">
    <location>
        <begin position="158"/>
        <end position="167"/>
    </location>
</feature>
<dbReference type="AlphaFoldDB" id="A0A9P4IT35"/>
<proteinExistence type="predicted"/>